<protein>
    <submittedName>
        <fullName evidence="5">Amino acid ABC transporter substrate-binding protein</fullName>
    </submittedName>
</protein>
<dbReference type="InterPro" id="IPR028082">
    <property type="entry name" value="Peripla_BP_I"/>
</dbReference>
<evidence type="ECO:0000256" key="3">
    <source>
        <dbReference type="SAM" id="SignalP"/>
    </source>
</evidence>
<evidence type="ECO:0000313" key="6">
    <source>
        <dbReference type="Proteomes" id="UP001225596"/>
    </source>
</evidence>
<dbReference type="Pfam" id="PF13458">
    <property type="entry name" value="Peripla_BP_6"/>
    <property type="match status" value="1"/>
</dbReference>
<keyword evidence="6" id="KW-1185">Reference proteome</keyword>
<feature type="signal peptide" evidence="3">
    <location>
        <begin position="1"/>
        <end position="23"/>
    </location>
</feature>
<dbReference type="InterPro" id="IPR051010">
    <property type="entry name" value="BCAA_transport"/>
</dbReference>
<evidence type="ECO:0000256" key="1">
    <source>
        <dbReference type="ARBA" id="ARBA00010062"/>
    </source>
</evidence>
<dbReference type="PANTHER" id="PTHR30483">
    <property type="entry name" value="LEUCINE-SPECIFIC-BINDING PROTEIN"/>
    <property type="match status" value="1"/>
</dbReference>
<dbReference type="InterPro" id="IPR028081">
    <property type="entry name" value="Leu-bd"/>
</dbReference>
<evidence type="ECO:0000259" key="4">
    <source>
        <dbReference type="Pfam" id="PF13458"/>
    </source>
</evidence>
<dbReference type="PANTHER" id="PTHR30483:SF37">
    <property type="entry name" value="ABC TRANSPORTER SUBSTRATE-BINDING PROTEIN"/>
    <property type="match status" value="1"/>
</dbReference>
<dbReference type="EMBL" id="JAUYVH010000014">
    <property type="protein sequence ID" value="MDQ9171950.1"/>
    <property type="molecule type" value="Genomic_DNA"/>
</dbReference>
<evidence type="ECO:0000313" key="5">
    <source>
        <dbReference type="EMBL" id="MDQ9171950.1"/>
    </source>
</evidence>
<name>A0ABU1BSG2_9BURK</name>
<gene>
    <name evidence="5" type="ORF">Q8A64_16165</name>
</gene>
<sequence>MFYCLRPFLFFLCLLVMPFAVQSANPLHVGVTVSMTGKYAEMGKMKEKAYRLWEEDVNRKGGLLGNRIKLSILDDRSDPQLGGKLYENLIVQQKVDFVLGPYSSDITNAVSRVTERYRYPLLASGASADALWQQDRKYLFGVYITSSAYTTGFLELLVKSGITKIAIVSADDLFSRGIEAGTREWAKRFQLSVLYSDTFKKSSPEIERSIVAAQASGAQVLIIAGHFDDAVNGQRTLKKIGWAPQAYYATVGPAIQNYFDTLKGDAEYTYSSSQWESELPFPGSREFTAAFKERYRIDPSYHAACAYAAGQILEAAIRKTRSVDRIKLRDALATLDTMTIIGRYGVDRDGRQMRHFTSTVQWQKGKREIVAPPELATAEPIWR</sequence>
<comment type="caution">
    <text evidence="5">The sequence shown here is derived from an EMBL/GenBank/DDBJ whole genome shotgun (WGS) entry which is preliminary data.</text>
</comment>
<organism evidence="5 6">
    <name type="scientific">Keguizhuia sedimenti</name>
    <dbReference type="NCBI Taxonomy" id="3064264"/>
    <lineage>
        <taxon>Bacteria</taxon>
        <taxon>Pseudomonadati</taxon>
        <taxon>Pseudomonadota</taxon>
        <taxon>Betaproteobacteria</taxon>
        <taxon>Burkholderiales</taxon>
        <taxon>Oxalobacteraceae</taxon>
        <taxon>Keguizhuia</taxon>
    </lineage>
</organism>
<accession>A0ABU1BSG2</accession>
<proteinExistence type="inferred from homology"/>
<comment type="similarity">
    <text evidence="1">Belongs to the leucine-binding protein family.</text>
</comment>
<reference evidence="5 6" key="1">
    <citation type="submission" date="2023-08" db="EMBL/GenBank/DDBJ databases">
        <title>Oxalobacteraceae gen .nov., isolated from river sludge outside the plant.</title>
        <authorList>
            <person name="Zhao S.Y."/>
        </authorList>
    </citation>
    <scope>NUCLEOTIDE SEQUENCE [LARGE SCALE GENOMIC DNA]</scope>
    <source>
        <strain evidence="5 6">R-40</strain>
    </source>
</reference>
<feature type="chain" id="PRO_5045488468" evidence="3">
    <location>
        <begin position="24"/>
        <end position="383"/>
    </location>
</feature>
<dbReference type="SUPFAM" id="SSF53822">
    <property type="entry name" value="Periplasmic binding protein-like I"/>
    <property type="match status" value="1"/>
</dbReference>
<evidence type="ECO:0000256" key="2">
    <source>
        <dbReference type="ARBA" id="ARBA00022729"/>
    </source>
</evidence>
<dbReference type="RefSeq" id="WP_338437929.1">
    <property type="nucleotide sequence ID" value="NZ_JAUYVH010000014.1"/>
</dbReference>
<dbReference type="Gene3D" id="3.40.50.2300">
    <property type="match status" value="2"/>
</dbReference>
<dbReference type="Proteomes" id="UP001225596">
    <property type="component" value="Unassembled WGS sequence"/>
</dbReference>
<feature type="domain" description="Leucine-binding protein" evidence="4">
    <location>
        <begin position="26"/>
        <end position="365"/>
    </location>
</feature>
<keyword evidence="2 3" id="KW-0732">Signal</keyword>
<dbReference type="CDD" id="cd06338">
    <property type="entry name" value="PBP1_ABC_ligand_binding-like"/>
    <property type="match status" value="1"/>
</dbReference>